<organism evidence="2 3">
    <name type="scientific">Paracoccus laeviglucosivorans</name>
    <dbReference type="NCBI Taxonomy" id="1197861"/>
    <lineage>
        <taxon>Bacteria</taxon>
        <taxon>Pseudomonadati</taxon>
        <taxon>Pseudomonadota</taxon>
        <taxon>Alphaproteobacteria</taxon>
        <taxon>Rhodobacterales</taxon>
        <taxon>Paracoccaceae</taxon>
        <taxon>Paracoccus</taxon>
    </lineage>
</organism>
<accession>A0A521B2U4</accession>
<keyword evidence="3" id="KW-1185">Reference proteome</keyword>
<name>A0A521B2U4_9RHOB</name>
<evidence type="ECO:0000259" key="1">
    <source>
        <dbReference type="SMART" id="SM00072"/>
    </source>
</evidence>
<feature type="domain" description="Guanylate kinase/L-type calcium channel beta subunit" evidence="1">
    <location>
        <begin position="1"/>
        <end position="173"/>
    </location>
</feature>
<dbReference type="SUPFAM" id="SSF52540">
    <property type="entry name" value="P-loop containing nucleoside triphosphate hydrolases"/>
    <property type="match status" value="1"/>
</dbReference>
<dbReference type="SMART" id="SM00072">
    <property type="entry name" value="GuKc"/>
    <property type="match status" value="1"/>
</dbReference>
<dbReference type="EMBL" id="FXTK01000002">
    <property type="protein sequence ID" value="SMO41412.1"/>
    <property type="molecule type" value="Genomic_DNA"/>
</dbReference>
<dbReference type="Proteomes" id="UP000319014">
    <property type="component" value="Unassembled WGS sequence"/>
</dbReference>
<dbReference type="OrthoDB" id="341217at2"/>
<protein>
    <submittedName>
        <fullName evidence="2">Ribose 1,5-bisphosphokinase</fullName>
    </submittedName>
</protein>
<dbReference type="InterPro" id="IPR008145">
    <property type="entry name" value="GK/Ca_channel_bsu"/>
</dbReference>
<keyword evidence="2" id="KW-0808">Transferase</keyword>
<dbReference type="Gene3D" id="3.40.50.300">
    <property type="entry name" value="P-loop containing nucleotide triphosphate hydrolases"/>
    <property type="match status" value="1"/>
</dbReference>
<reference evidence="2 3" key="1">
    <citation type="submission" date="2017-05" db="EMBL/GenBank/DDBJ databases">
        <authorList>
            <person name="Varghese N."/>
            <person name="Submissions S."/>
        </authorList>
    </citation>
    <scope>NUCLEOTIDE SEQUENCE [LARGE SCALE GENOMIC DNA]</scope>
    <source>
        <strain evidence="2 3">DSM 100094</strain>
    </source>
</reference>
<dbReference type="InterPro" id="IPR027417">
    <property type="entry name" value="P-loop_NTPase"/>
</dbReference>
<dbReference type="AlphaFoldDB" id="A0A521B2U4"/>
<evidence type="ECO:0000313" key="3">
    <source>
        <dbReference type="Proteomes" id="UP000319014"/>
    </source>
</evidence>
<proteinExistence type="predicted"/>
<evidence type="ECO:0000313" key="2">
    <source>
        <dbReference type="EMBL" id="SMO41412.1"/>
    </source>
</evidence>
<dbReference type="RefSeq" id="WP_142661623.1">
    <property type="nucleotide sequence ID" value="NZ_FXTK01000002.1"/>
</dbReference>
<sequence length="174" mass="18502">MTHVAVVGPSGAGKDTLMLAAMARRPGWSLVRRVITRPSDAGGEDFEGVTPLEFARMRADGRFLLDWQAHGLSYGLPHDAFAGGPKLLNLSRRVLVAAAARLPGLHVIHVSAHPEVLAARLAARGREDANQVAARIARETGPLPDGLPVTHIDNSETLETALGTFVAALDKVIR</sequence>
<dbReference type="GO" id="GO:0016301">
    <property type="term" value="F:kinase activity"/>
    <property type="evidence" value="ECO:0007669"/>
    <property type="project" value="UniProtKB-KW"/>
</dbReference>
<gene>
    <name evidence="2" type="ORF">SAMN06265221_10275</name>
</gene>
<keyword evidence="2" id="KW-0418">Kinase</keyword>